<sequence length="399" mass="45115">MYKPLTIPDNIKKMIKEYLHMEVTKGLNLRDAASKKLKRYLEKTADGSYTLPSDERMGNRETMHTLHGAITESYEKFVKPSKLEGKDNLKVLDICSGLGYNTTALIGHLECAMSVDMIEASPETIAATLLIPSPIKEHEIVKRVYEEWLIKEGLVRFQLIKAEIPDSLSFRVFCEDARKVLPSLTPKYYDAIFLDAFSPSIAPELYTLEFMKELYRIIKDDGVLTTYTSAAPVRAAMIKVGFHVGESPPFGRKRGGTIVSPSKGKVGSLSMEDERMIALSDAGIPYRDHGLDDSPEKIIERRKNERMVLRNVKKISSTVRTPIYLGRRVEMDRMGRRILKNLERVGIPDTLSNKALYIICPQFEECICGCGLSRLSSSRDRILEMEKRLNTIIKGDSNV</sequence>
<feature type="domain" description="MnmC-like methyltransferase" evidence="1">
    <location>
        <begin position="136"/>
        <end position="257"/>
    </location>
</feature>
<dbReference type="CDD" id="cd02440">
    <property type="entry name" value="AdoMet_MTases"/>
    <property type="match status" value="1"/>
</dbReference>
<name>A0ABN6PF57_9EURY</name>
<dbReference type="Gene3D" id="3.40.50.150">
    <property type="entry name" value="Vaccinia Virus protein VP39"/>
    <property type="match status" value="1"/>
</dbReference>
<dbReference type="InterPro" id="IPR029063">
    <property type="entry name" value="SAM-dependent_MTases_sf"/>
</dbReference>
<dbReference type="Proteomes" id="UP000831817">
    <property type="component" value="Chromosome"/>
</dbReference>
<dbReference type="PANTHER" id="PTHR39963">
    <property type="entry name" value="SLL0983 PROTEIN"/>
    <property type="match status" value="1"/>
</dbReference>
<dbReference type="RefSeq" id="WP_248563813.1">
    <property type="nucleotide sequence ID" value="NZ_AP025698.1"/>
</dbReference>
<proteinExistence type="predicted"/>
<dbReference type="SUPFAM" id="SSF53335">
    <property type="entry name" value="S-adenosyl-L-methionine-dependent methyltransferases"/>
    <property type="match status" value="1"/>
</dbReference>
<organism evidence="2 3">
    <name type="scientific">Methanothermobacter tenebrarum</name>
    <dbReference type="NCBI Taxonomy" id="680118"/>
    <lineage>
        <taxon>Archaea</taxon>
        <taxon>Methanobacteriati</taxon>
        <taxon>Methanobacteriota</taxon>
        <taxon>Methanomada group</taxon>
        <taxon>Methanobacteria</taxon>
        <taxon>Methanobacteriales</taxon>
        <taxon>Methanobacteriaceae</taxon>
        <taxon>Methanothermobacter</taxon>
    </lineage>
</organism>
<accession>A0ABN6PF57</accession>
<keyword evidence="3" id="KW-1185">Reference proteome</keyword>
<evidence type="ECO:0000313" key="3">
    <source>
        <dbReference type="Proteomes" id="UP000831817"/>
    </source>
</evidence>
<evidence type="ECO:0000313" key="2">
    <source>
        <dbReference type="EMBL" id="BDH79456.1"/>
    </source>
</evidence>
<reference evidence="2 3" key="1">
    <citation type="submission" date="2022-04" db="EMBL/GenBank/DDBJ databases">
        <title>Complete genome of Methanothermobacter tenebrarum strain RMAS.</title>
        <authorList>
            <person name="Nakamura K."/>
            <person name="Oshima K."/>
            <person name="Hattori M."/>
            <person name="Kamagata Y."/>
            <person name="Takamizawa K."/>
        </authorList>
    </citation>
    <scope>NUCLEOTIDE SEQUENCE [LARGE SCALE GENOMIC DNA]</scope>
    <source>
        <strain evidence="2 3">RMAS</strain>
    </source>
</reference>
<dbReference type="PANTHER" id="PTHR39963:SF1">
    <property type="entry name" value="MNMC-LIKE METHYLTRANSFERASE DOMAIN-CONTAINING PROTEIN"/>
    <property type="match status" value="1"/>
</dbReference>
<dbReference type="InterPro" id="IPR008471">
    <property type="entry name" value="MnmC-like_methylTransf"/>
</dbReference>
<evidence type="ECO:0000259" key="1">
    <source>
        <dbReference type="Pfam" id="PF05430"/>
    </source>
</evidence>
<dbReference type="EMBL" id="AP025698">
    <property type="protein sequence ID" value="BDH79456.1"/>
    <property type="molecule type" value="Genomic_DNA"/>
</dbReference>
<dbReference type="Pfam" id="PF05430">
    <property type="entry name" value="Methyltransf_30"/>
    <property type="match status" value="1"/>
</dbReference>
<protein>
    <recommendedName>
        <fullName evidence="1">MnmC-like methyltransferase domain-containing protein</fullName>
    </recommendedName>
</protein>
<gene>
    <name evidence="2" type="ORF">MTTB_08350</name>
</gene>
<dbReference type="GeneID" id="71965356"/>